<evidence type="ECO:0000259" key="7">
    <source>
        <dbReference type="Pfam" id="PF08244"/>
    </source>
</evidence>
<name>A0ABQ2D383_9DEIO</name>
<dbReference type="Gene3D" id="2.60.120.560">
    <property type="entry name" value="Exo-inulinase, domain 1"/>
    <property type="match status" value="1"/>
</dbReference>
<dbReference type="InterPro" id="IPR023296">
    <property type="entry name" value="Glyco_hydro_beta-prop_sf"/>
</dbReference>
<comment type="caution">
    <text evidence="8">The sequence shown here is derived from an EMBL/GenBank/DDBJ whole genome shotgun (WGS) entry which is preliminary data.</text>
</comment>
<dbReference type="EC" id="3.2.1.26" evidence="2"/>
<dbReference type="GO" id="GO:0016787">
    <property type="term" value="F:hydrolase activity"/>
    <property type="evidence" value="ECO:0007669"/>
    <property type="project" value="UniProtKB-KW"/>
</dbReference>
<dbReference type="RefSeq" id="WP_189004140.1">
    <property type="nucleotide sequence ID" value="NZ_BMOD01000013.1"/>
</dbReference>
<dbReference type="Proteomes" id="UP000632222">
    <property type="component" value="Unassembled WGS sequence"/>
</dbReference>
<dbReference type="CDD" id="cd08996">
    <property type="entry name" value="GH32_FFase"/>
    <property type="match status" value="1"/>
</dbReference>
<keyword evidence="9" id="KW-1185">Reference proteome</keyword>
<evidence type="ECO:0000256" key="1">
    <source>
        <dbReference type="ARBA" id="ARBA00009902"/>
    </source>
</evidence>
<organism evidence="8 9">
    <name type="scientific">Deinococcus roseus</name>
    <dbReference type="NCBI Taxonomy" id="392414"/>
    <lineage>
        <taxon>Bacteria</taxon>
        <taxon>Thermotogati</taxon>
        <taxon>Deinococcota</taxon>
        <taxon>Deinococci</taxon>
        <taxon>Deinococcales</taxon>
        <taxon>Deinococcaceae</taxon>
        <taxon>Deinococcus</taxon>
    </lineage>
</organism>
<evidence type="ECO:0000313" key="8">
    <source>
        <dbReference type="EMBL" id="GGJ43440.1"/>
    </source>
</evidence>
<evidence type="ECO:0000313" key="9">
    <source>
        <dbReference type="Proteomes" id="UP000632222"/>
    </source>
</evidence>
<evidence type="ECO:0000259" key="6">
    <source>
        <dbReference type="Pfam" id="PF00251"/>
    </source>
</evidence>
<dbReference type="PANTHER" id="PTHR43101">
    <property type="entry name" value="BETA-FRUCTOSIDASE"/>
    <property type="match status" value="1"/>
</dbReference>
<proteinExistence type="inferred from homology"/>
<dbReference type="EMBL" id="BMOD01000013">
    <property type="protein sequence ID" value="GGJ43440.1"/>
    <property type="molecule type" value="Genomic_DNA"/>
</dbReference>
<sequence length="476" mass="55101">MTQMTFDVQDALNIRKSFQGDRFRPRYHFMPPHNWMNDPNGVSCIDGEYHIFYQHNPTDPTWGNMTWGHARSRDLLHWEDLPHAIAPTPGSFDEDGCFSGTLFSEKGKHTLYYTGYHFDRQTQCTASSLDLIHWEKNKHNPILPHAPEGVGPNDFRDPWVFRHQGMVYMLVGASIDSELGSALLYAREPDESWLYLGELFRAPHRKYGSMWECPNFFQIGEKWILIVSVWPKLKVHVFVGTFQEGRFHPEWDDDLDRDSSSYAHLTCQDHLGRYINWGWIDEQRDRDLMQAAGWAGVMSLPRMLDLDDQGHLTLSPVPELQKLRQQERSFSGLVRAGDSNPRSQFKATHSEIEVTFDLQDQKPVGICLLTAPDGSEETRLMYDPLARKLTLDRSRCSLNPKTSRQNQSVPLYLRPAEKLQLRIFIDGSVLEIYANERVCLTSRIYPTLESSVYSKIFAQGDASWELKVWDLASIWE</sequence>
<protein>
    <recommendedName>
        <fullName evidence="2">beta-fructofuranosidase</fullName>
        <ecNumber evidence="2">3.2.1.26</ecNumber>
    </recommendedName>
</protein>
<dbReference type="InterPro" id="IPR013189">
    <property type="entry name" value="Glyco_hydro_32_C"/>
</dbReference>
<dbReference type="Pfam" id="PF08244">
    <property type="entry name" value="Glyco_hydro_32C"/>
    <property type="match status" value="1"/>
</dbReference>
<dbReference type="InterPro" id="IPR013148">
    <property type="entry name" value="Glyco_hydro_32_N"/>
</dbReference>
<reference evidence="9" key="1">
    <citation type="journal article" date="2019" name="Int. J. Syst. Evol. Microbiol.">
        <title>The Global Catalogue of Microorganisms (GCM) 10K type strain sequencing project: providing services to taxonomists for standard genome sequencing and annotation.</title>
        <authorList>
            <consortium name="The Broad Institute Genomics Platform"/>
            <consortium name="The Broad Institute Genome Sequencing Center for Infectious Disease"/>
            <person name="Wu L."/>
            <person name="Ma J."/>
        </authorList>
    </citation>
    <scope>NUCLEOTIDE SEQUENCE [LARGE SCALE GENOMIC DNA]</scope>
    <source>
        <strain evidence="9">JCM 14370</strain>
    </source>
</reference>
<evidence type="ECO:0000256" key="2">
    <source>
        <dbReference type="ARBA" id="ARBA00012758"/>
    </source>
</evidence>
<dbReference type="Gene3D" id="2.115.10.20">
    <property type="entry name" value="Glycosyl hydrolase domain, family 43"/>
    <property type="match status" value="1"/>
</dbReference>
<feature type="domain" description="Glycosyl hydrolase family 32 N-terminal" evidence="6">
    <location>
        <begin position="28"/>
        <end position="316"/>
    </location>
</feature>
<evidence type="ECO:0000256" key="5">
    <source>
        <dbReference type="RuleBase" id="RU362110"/>
    </source>
</evidence>
<dbReference type="SUPFAM" id="SSF75005">
    <property type="entry name" value="Arabinanase/levansucrase/invertase"/>
    <property type="match status" value="1"/>
</dbReference>
<feature type="domain" description="Glycosyl hydrolase family 32 C-terminal" evidence="7">
    <location>
        <begin position="319"/>
        <end position="470"/>
    </location>
</feature>
<dbReference type="InterPro" id="IPR051214">
    <property type="entry name" value="GH32_Enzymes"/>
</dbReference>
<dbReference type="PROSITE" id="PS00609">
    <property type="entry name" value="GLYCOSYL_HYDROL_F32"/>
    <property type="match status" value="1"/>
</dbReference>
<evidence type="ECO:0000256" key="4">
    <source>
        <dbReference type="ARBA" id="ARBA00023295"/>
    </source>
</evidence>
<keyword evidence="4 5" id="KW-0326">Glycosidase</keyword>
<evidence type="ECO:0000256" key="3">
    <source>
        <dbReference type="ARBA" id="ARBA00022801"/>
    </source>
</evidence>
<dbReference type="SMART" id="SM00640">
    <property type="entry name" value="Glyco_32"/>
    <property type="match status" value="1"/>
</dbReference>
<dbReference type="PANTHER" id="PTHR43101:SF1">
    <property type="entry name" value="BETA-FRUCTOSIDASE"/>
    <property type="match status" value="1"/>
</dbReference>
<accession>A0ABQ2D383</accession>
<dbReference type="SUPFAM" id="SSF49899">
    <property type="entry name" value="Concanavalin A-like lectins/glucanases"/>
    <property type="match status" value="1"/>
</dbReference>
<dbReference type="InterPro" id="IPR013320">
    <property type="entry name" value="ConA-like_dom_sf"/>
</dbReference>
<dbReference type="InterPro" id="IPR001362">
    <property type="entry name" value="Glyco_hydro_32"/>
</dbReference>
<gene>
    <name evidence="8" type="ORF">GCM10008938_32120</name>
</gene>
<comment type="similarity">
    <text evidence="1 5">Belongs to the glycosyl hydrolase 32 family.</text>
</comment>
<dbReference type="Pfam" id="PF00251">
    <property type="entry name" value="Glyco_hydro_32N"/>
    <property type="match status" value="1"/>
</dbReference>
<keyword evidence="3 5" id="KW-0378">Hydrolase</keyword>
<dbReference type="InterPro" id="IPR018053">
    <property type="entry name" value="Glyco_hydro_32_AS"/>
</dbReference>